<evidence type="ECO:0000313" key="2">
    <source>
        <dbReference type="EMBL" id="KAF2170568.1"/>
    </source>
</evidence>
<dbReference type="AlphaFoldDB" id="A0A6A6CWI2"/>
<dbReference type="EMBL" id="ML993585">
    <property type="protein sequence ID" value="KAF2170568.1"/>
    <property type="molecule type" value="Genomic_DNA"/>
</dbReference>
<evidence type="ECO:0000313" key="3">
    <source>
        <dbReference type="Proteomes" id="UP000799537"/>
    </source>
</evidence>
<sequence>MRHRQTVTRKTSTPSGERVYYDGDGGDAEKFENSKGRDKEVTLEAPLDGDGKKVSGVRYWGCGRDWGWGGCSEEGVVGDVLTSTMKHLLDRHHSFPLTCSGSSKVTASISLSSLVLATSAVVCSLFCLSRRVSHKSPFNTQT</sequence>
<protein>
    <submittedName>
        <fullName evidence="2">Uncharacterized protein</fullName>
    </submittedName>
</protein>
<feature type="region of interest" description="Disordered" evidence="1">
    <location>
        <begin position="1"/>
        <end position="41"/>
    </location>
</feature>
<name>A0A6A6CWI2_ZASCE</name>
<reference evidence="2" key="1">
    <citation type="journal article" date="2020" name="Stud. Mycol.">
        <title>101 Dothideomycetes genomes: a test case for predicting lifestyles and emergence of pathogens.</title>
        <authorList>
            <person name="Haridas S."/>
            <person name="Albert R."/>
            <person name="Binder M."/>
            <person name="Bloem J."/>
            <person name="Labutti K."/>
            <person name="Salamov A."/>
            <person name="Andreopoulos B."/>
            <person name="Baker S."/>
            <person name="Barry K."/>
            <person name="Bills G."/>
            <person name="Bluhm B."/>
            <person name="Cannon C."/>
            <person name="Castanera R."/>
            <person name="Culley D."/>
            <person name="Daum C."/>
            <person name="Ezra D."/>
            <person name="Gonzalez J."/>
            <person name="Henrissat B."/>
            <person name="Kuo A."/>
            <person name="Liang C."/>
            <person name="Lipzen A."/>
            <person name="Lutzoni F."/>
            <person name="Magnuson J."/>
            <person name="Mondo S."/>
            <person name="Nolan M."/>
            <person name="Ohm R."/>
            <person name="Pangilinan J."/>
            <person name="Park H.-J."/>
            <person name="Ramirez L."/>
            <person name="Alfaro M."/>
            <person name="Sun H."/>
            <person name="Tritt A."/>
            <person name="Yoshinaga Y."/>
            <person name="Zwiers L.-H."/>
            <person name="Turgeon B."/>
            <person name="Goodwin S."/>
            <person name="Spatafora J."/>
            <person name="Crous P."/>
            <person name="Grigoriev I."/>
        </authorList>
    </citation>
    <scope>NUCLEOTIDE SEQUENCE</scope>
    <source>
        <strain evidence="2">ATCC 36951</strain>
    </source>
</reference>
<keyword evidence="3" id="KW-1185">Reference proteome</keyword>
<accession>A0A6A6CWI2</accession>
<organism evidence="2 3">
    <name type="scientific">Zasmidium cellare ATCC 36951</name>
    <dbReference type="NCBI Taxonomy" id="1080233"/>
    <lineage>
        <taxon>Eukaryota</taxon>
        <taxon>Fungi</taxon>
        <taxon>Dikarya</taxon>
        <taxon>Ascomycota</taxon>
        <taxon>Pezizomycotina</taxon>
        <taxon>Dothideomycetes</taxon>
        <taxon>Dothideomycetidae</taxon>
        <taxon>Mycosphaerellales</taxon>
        <taxon>Mycosphaerellaceae</taxon>
        <taxon>Zasmidium</taxon>
    </lineage>
</organism>
<gene>
    <name evidence="2" type="ORF">M409DRAFT_51586</name>
</gene>
<feature type="compositionally biased region" description="Basic and acidic residues" evidence="1">
    <location>
        <begin position="27"/>
        <end position="41"/>
    </location>
</feature>
<dbReference type="GeneID" id="54565118"/>
<evidence type="ECO:0000256" key="1">
    <source>
        <dbReference type="SAM" id="MobiDB-lite"/>
    </source>
</evidence>
<dbReference type="Proteomes" id="UP000799537">
    <property type="component" value="Unassembled WGS sequence"/>
</dbReference>
<proteinExistence type="predicted"/>
<dbReference type="RefSeq" id="XP_033671457.1">
    <property type="nucleotide sequence ID" value="XM_033811846.1"/>
</dbReference>